<accession>A0AAW2WTF0</accession>
<dbReference type="Pfam" id="PF14735">
    <property type="entry name" value="HAUS4"/>
    <property type="match status" value="2"/>
</dbReference>
<proteinExistence type="predicted"/>
<dbReference type="GO" id="GO:0070652">
    <property type="term" value="C:HAUS complex"/>
    <property type="evidence" value="ECO:0007669"/>
    <property type="project" value="InterPro"/>
</dbReference>
<gene>
    <name evidence="2" type="ORF">Slati_2059700</name>
</gene>
<evidence type="ECO:0000256" key="1">
    <source>
        <dbReference type="SAM" id="Phobius"/>
    </source>
</evidence>
<comment type="caution">
    <text evidence="2">The sequence shown here is derived from an EMBL/GenBank/DDBJ whole genome shotgun (WGS) entry which is preliminary data.</text>
</comment>
<keyword evidence="1" id="KW-0812">Transmembrane</keyword>
<reference evidence="2" key="2">
    <citation type="journal article" date="2024" name="Plant">
        <title>Genomic evolution and insights into agronomic trait innovations of Sesamum species.</title>
        <authorList>
            <person name="Miao H."/>
            <person name="Wang L."/>
            <person name="Qu L."/>
            <person name="Liu H."/>
            <person name="Sun Y."/>
            <person name="Le M."/>
            <person name="Wang Q."/>
            <person name="Wei S."/>
            <person name="Zheng Y."/>
            <person name="Lin W."/>
            <person name="Duan Y."/>
            <person name="Cao H."/>
            <person name="Xiong S."/>
            <person name="Wang X."/>
            <person name="Wei L."/>
            <person name="Li C."/>
            <person name="Ma Q."/>
            <person name="Ju M."/>
            <person name="Zhao R."/>
            <person name="Li G."/>
            <person name="Mu C."/>
            <person name="Tian Q."/>
            <person name="Mei H."/>
            <person name="Zhang T."/>
            <person name="Gao T."/>
            <person name="Zhang H."/>
        </authorList>
    </citation>
    <scope>NUCLEOTIDE SEQUENCE</scope>
    <source>
        <strain evidence="2">KEN1</strain>
    </source>
</reference>
<sequence length="459" mass="52016">MAKIFAAQNLPADVSQVMDQLERHCLAPDGSLISKSTYYDLQLAREEMCKERQRYLEALAVYIEAIAMVEEYQQAVSVANLGGIRDIQGLYPQLGLRNSPQVYEALEHRMVVAEAAQKLRLPLISKDGEIHEEEIEKWSIVSRSSLDSTSTSVTISSSTNSTNYTNVSAIGAGASANNPFSVGVADASEPEVGGVPNRFLGITPAYLWQTQLQQAPPIDITEYQVLLAREIASRLDAKCDKLADAVVIDDMDSSSGHQNLTSRLPERVKLIIEEIEREELAWREDLYSSDRKFAEYYNVLEQILGVLIKLVKDVKLRHQHKYDELQKTWLCKRCETMSAKLRVLEHILLLETYTTETIPALHKIRKFLVESTEEASLAYNKAVNFFSLMFLLSITYGTTVLVMAMELGMSHDFVSIKVLMHFDTIARQYHDIVKKLENMQWTIHQVEMDLKRLPDHPST</sequence>
<dbReference type="PANTHER" id="PTHR16219:SF1">
    <property type="entry name" value="HAUS AUGMIN-LIKE COMPLEX SUBUNIT 4"/>
    <property type="match status" value="1"/>
</dbReference>
<keyword evidence="1" id="KW-0472">Membrane</keyword>
<name>A0AAW2WTF0_9LAMI</name>
<keyword evidence="1" id="KW-1133">Transmembrane helix</keyword>
<dbReference type="PANTHER" id="PTHR16219">
    <property type="entry name" value="AUGMIN SUBUNIT 4 FAMILY MEMBER"/>
    <property type="match status" value="1"/>
</dbReference>
<dbReference type="GO" id="GO:0051011">
    <property type="term" value="F:microtubule minus-end binding"/>
    <property type="evidence" value="ECO:0007669"/>
    <property type="project" value="TreeGrafter"/>
</dbReference>
<dbReference type="InterPro" id="IPR029327">
    <property type="entry name" value="HAUS4"/>
</dbReference>
<evidence type="ECO:0000313" key="2">
    <source>
        <dbReference type="EMBL" id="KAL0443370.1"/>
    </source>
</evidence>
<dbReference type="GO" id="GO:0051225">
    <property type="term" value="P:spindle assembly"/>
    <property type="evidence" value="ECO:0007669"/>
    <property type="project" value="InterPro"/>
</dbReference>
<organism evidence="2">
    <name type="scientific">Sesamum latifolium</name>
    <dbReference type="NCBI Taxonomy" id="2727402"/>
    <lineage>
        <taxon>Eukaryota</taxon>
        <taxon>Viridiplantae</taxon>
        <taxon>Streptophyta</taxon>
        <taxon>Embryophyta</taxon>
        <taxon>Tracheophyta</taxon>
        <taxon>Spermatophyta</taxon>
        <taxon>Magnoliopsida</taxon>
        <taxon>eudicotyledons</taxon>
        <taxon>Gunneridae</taxon>
        <taxon>Pentapetalae</taxon>
        <taxon>asterids</taxon>
        <taxon>lamiids</taxon>
        <taxon>Lamiales</taxon>
        <taxon>Pedaliaceae</taxon>
        <taxon>Sesamum</taxon>
    </lineage>
</organism>
<dbReference type="EMBL" id="JACGWN010000007">
    <property type="protein sequence ID" value="KAL0443370.1"/>
    <property type="molecule type" value="Genomic_DNA"/>
</dbReference>
<dbReference type="AlphaFoldDB" id="A0AAW2WTF0"/>
<feature type="transmembrane region" description="Helical" evidence="1">
    <location>
        <begin position="385"/>
        <end position="407"/>
    </location>
</feature>
<reference evidence="2" key="1">
    <citation type="submission" date="2020-06" db="EMBL/GenBank/DDBJ databases">
        <authorList>
            <person name="Li T."/>
            <person name="Hu X."/>
            <person name="Zhang T."/>
            <person name="Song X."/>
            <person name="Zhang H."/>
            <person name="Dai N."/>
            <person name="Sheng W."/>
            <person name="Hou X."/>
            <person name="Wei L."/>
        </authorList>
    </citation>
    <scope>NUCLEOTIDE SEQUENCE</scope>
    <source>
        <strain evidence="2">KEN1</strain>
        <tissue evidence="2">Leaf</tissue>
    </source>
</reference>
<protein>
    <submittedName>
        <fullName evidence="2">AUGMIN subunit</fullName>
    </submittedName>
</protein>